<keyword evidence="2" id="KW-0067">ATP-binding</keyword>
<evidence type="ECO:0000259" key="3">
    <source>
        <dbReference type="Pfam" id="PF00004"/>
    </source>
</evidence>
<reference evidence="4" key="1">
    <citation type="submission" date="2020-06" db="EMBL/GenBank/DDBJ databases">
        <authorList>
            <person name="Li T."/>
            <person name="Hu X."/>
            <person name="Zhang T."/>
            <person name="Song X."/>
            <person name="Zhang H."/>
            <person name="Dai N."/>
            <person name="Sheng W."/>
            <person name="Hou X."/>
            <person name="Wei L."/>
        </authorList>
    </citation>
    <scope>NUCLEOTIDE SEQUENCE</scope>
    <source>
        <strain evidence="4">G02</strain>
        <tissue evidence="4">Leaf</tissue>
    </source>
</reference>
<evidence type="ECO:0000313" key="4">
    <source>
        <dbReference type="EMBL" id="KAL0294943.1"/>
    </source>
</evidence>
<reference evidence="4" key="2">
    <citation type="journal article" date="2024" name="Plant">
        <title>Genomic evolution and insights into agronomic trait innovations of Sesamum species.</title>
        <authorList>
            <person name="Miao H."/>
            <person name="Wang L."/>
            <person name="Qu L."/>
            <person name="Liu H."/>
            <person name="Sun Y."/>
            <person name="Le M."/>
            <person name="Wang Q."/>
            <person name="Wei S."/>
            <person name="Zheng Y."/>
            <person name="Lin W."/>
            <person name="Duan Y."/>
            <person name="Cao H."/>
            <person name="Xiong S."/>
            <person name="Wang X."/>
            <person name="Wei L."/>
            <person name="Li C."/>
            <person name="Ma Q."/>
            <person name="Ju M."/>
            <person name="Zhao R."/>
            <person name="Li G."/>
            <person name="Mu C."/>
            <person name="Tian Q."/>
            <person name="Mei H."/>
            <person name="Zhang T."/>
            <person name="Gao T."/>
            <person name="Zhang H."/>
        </authorList>
    </citation>
    <scope>NUCLEOTIDE SEQUENCE</scope>
    <source>
        <strain evidence="4">G02</strain>
    </source>
</reference>
<protein>
    <submittedName>
        <fullName evidence="4">26S proteasome regulatory subunitB</fullName>
    </submittedName>
</protein>
<dbReference type="Gene3D" id="3.40.50.300">
    <property type="entry name" value="P-loop containing nucleotide triphosphate hydrolases"/>
    <property type="match status" value="2"/>
</dbReference>
<dbReference type="AlphaFoldDB" id="A0AAW2JKM8"/>
<gene>
    <name evidence="4" type="ORF">Sradi_6859400</name>
</gene>
<dbReference type="InterPro" id="IPR027417">
    <property type="entry name" value="P-loop_NTPase"/>
</dbReference>
<keyword evidence="4" id="KW-0647">Proteasome</keyword>
<dbReference type="SUPFAM" id="SSF52540">
    <property type="entry name" value="P-loop containing nucleoside triphosphate hydrolases"/>
    <property type="match status" value="2"/>
</dbReference>
<evidence type="ECO:0000256" key="2">
    <source>
        <dbReference type="ARBA" id="ARBA00022840"/>
    </source>
</evidence>
<dbReference type="GO" id="GO:0000502">
    <property type="term" value="C:proteasome complex"/>
    <property type="evidence" value="ECO:0007669"/>
    <property type="project" value="UniProtKB-KW"/>
</dbReference>
<organism evidence="4">
    <name type="scientific">Sesamum radiatum</name>
    <name type="common">Black benniseed</name>
    <dbReference type="NCBI Taxonomy" id="300843"/>
    <lineage>
        <taxon>Eukaryota</taxon>
        <taxon>Viridiplantae</taxon>
        <taxon>Streptophyta</taxon>
        <taxon>Embryophyta</taxon>
        <taxon>Tracheophyta</taxon>
        <taxon>Spermatophyta</taxon>
        <taxon>Magnoliopsida</taxon>
        <taxon>eudicotyledons</taxon>
        <taxon>Gunneridae</taxon>
        <taxon>Pentapetalae</taxon>
        <taxon>asterids</taxon>
        <taxon>lamiids</taxon>
        <taxon>Lamiales</taxon>
        <taxon>Pedaliaceae</taxon>
        <taxon>Sesamum</taxon>
    </lineage>
</organism>
<sequence length="126" mass="13716">MKEKEPAIISIDEVDAIATAGFDTQTGAGQEVVMATNRADTVDPGLLLPGRLDRKIEFPLPNRHQKRLLFEDTGGCDIQTREIREALELPLTHHELYQEIGINPPRPCGVLLHGQPGTGTGKALLA</sequence>
<feature type="domain" description="ATPase AAA-type core" evidence="3">
    <location>
        <begin position="2"/>
        <end position="60"/>
    </location>
</feature>
<keyword evidence="1" id="KW-0547">Nucleotide-binding</keyword>
<accession>A0AAW2JKM8</accession>
<dbReference type="InterPro" id="IPR050221">
    <property type="entry name" value="26S_Proteasome_ATPase"/>
</dbReference>
<comment type="caution">
    <text evidence="4">The sequence shown here is derived from an EMBL/GenBank/DDBJ whole genome shotgun (WGS) entry which is preliminary data.</text>
</comment>
<proteinExistence type="predicted"/>
<dbReference type="GO" id="GO:0005524">
    <property type="term" value="F:ATP binding"/>
    <property type="evidence" value="ECO:0007669"/>
    <property type="project" value="UniProtKB-KW"/>
</dbReference>
<dbReference type="PANTHER" id="PTHR23073">
    <property type="entry name" value="26S PROTEASOME REGULATORY SUBUNIT"/>
    <property type="match status" value="1"/>
</dbReference>
<dbReference type="InterPro" id="IPR003959">
    <property type="entry name" value="ATPase_AAA_core"/>
</dbReference>
<dbReference type="Pfam" id="PF00004">
    <property type="entry name" value="AAA"/>
    <property type="match status" value="1"/>
</dbReference>
<dbReference type="EMBL" id="JACGWJ010000110">
    <property type="protein sequence ID" value="KAL0294943.1"/>
    <property type="molecule type" value="Genomic_DNA"/>
</dbReference>
<evidence type="ECO:0000256" key="1">
    <source>
        <dbReference type="ARBA" id="ARBA00022741"/>
    </source>
</evidence>
<dbReference type="GO" id="GO:0016887">
    <property type="term" value="F:ATP hydrolysis activity"/>
    <property type="evidence" value="ECO:0007669"/>
    <property type="project" value="InterPro"/>
</dbReference>
<name>A0AAW2JKM8_SESRA</name>